<reference evidence="2 3" key="1">
    <citation type="submission" date="2019-06" db="EMBL/GenBank/DDBJ databases">
        <title>Draft genomes of female and male turbot (Scophthalmus maximus).</title>
        <authorList>
            <person name="Xu H."/>
            <person name="Xu X.-W."/>
            <person name="Shao C."/>
            <person name="Chen S."/>
        </authorList>
    </citation>
    <scope>NUCLEOTIDE SEQUENCE [LARGE SCALE GENOMIC DNA]</scope>
    <source>
        <strain evidence="2">Ysfricsl-2016a</strain>
        <tissue evidence="2">Blood</tissue>
    </source>
</reference>
<dbReference type="AlphaFoldDB" id="A0A6A4RXU2"/>
<comment type="caution">
    <text evidence="2">The sequence shown here is derived from an EMBL/GenBank/DDBJ whole genome shotgun (WGS) entry which is preliminary data.</text>
</comment>
<accession>A0A6A4RXU2</accession>
<protein>
    <submittedName>
        <fullName evidence="2">Uncharacterized protein</fullName>
    </submittedName>
</protein>
<gene>
    <name evidence="2" type="ORF">F2P81_022188</name>
</gene>
<feature type="compositionally biased region" description="Basic and acidic residues" evidence="1">
    <location>
        <begin position="43"/>
        <end position="53"/>
    </location>
</feature>
<sequence>MNLNLCKLISEFTYKEIMAKDKSLKSVPNLPKKKKLESNAAEVHAENTMDAEVKKKRKKMEVEEAPVEIPPEAITADDKKHKKVKKRKKIQEAETQTKKTEVITLTIQSVLFKIFSLLYYDSFCE</sequence>
<proteinExistence type="predicted"/>
<name>A0A6A4RXU2_SCOMX</name>
<feature type="region of interest" description="Disordered" evidence="1">
    <location>
        <begin position="35"/>
        <end position="81"/>
    </location>
</feature>
<evidence type="ECO:0000313" key="3">
    <source>
        <dbReference type="Proteomes" id="UP000438429"/>
    </source>
</evidence>
<dbReference type="EMBL" id="VEVO01000020">
    <property type="protein sequence ID" value="KAF0025307.1"/>
    <property type="molecule type" value="Genomic_DNA"/>
</dbReference>
<dbReference type="Proteomes" id="UP000438429">
    <property type="component" value="Unassembled WGS sequence"/>
</dbReference>
<evidence type="ECO:0000313" key="2">
    <source>
        <dbReference type="EMBL" id="KAF0025307.1"/>
    </source>
</evidence>
<evidence type="ECO:0000256" key="1">
    <source>
        <dbReference type="SAM" id="MobiDB-lite"/>
    </source>
</evidence>
<organism evidence="2 3">
    <name type="scientific">Scophthalmus maximus</name>
    <name type="common">Turbot</name>
    <name type="synonym">Psetta maxima</name>
    <dbReference type="NCBI Taxonomy" id="52904"/>
    <lineage>
        <taxon>Eukaryota</taxon>
        <taxon>Metazoa</taxon>
        <taxon>Chordata</taxon>
        <taxon>Craniata</taxon>
        <taxon>Vertebrata</taxon>
        <taxon>Euteleostomi</taxon>
        <taxon>Actinopterygii</taxon>
        <taxon>Neopterygii</taxon>
        <taxon>Teleostei</taxon>
        <taxon>Neoteleostei</taxon>
        <taxon>Acanthomorphata</taxon>
        <taxon>Carangaria</taxon>
        <taxon>Pleuronectiformes</taxon>
        <taxon>Pleuronectoidei</taxon>
        <taxon>Scophthalmidae</taxon>
        <taxon>Scophthalmus</taxon>
    </lineage>
</organism>